<accession>A0AA88P5J7</accession>
<reference evidence="2" key="1">
    <citation type="submission" date="2023-08" db="EMBL/GenBank/DDBJ databases">
        <title>Chromosome-level Genome Assembly of mud carp (Cirrhinus molitorella).</title>
        <authorList>
            <person name="Liu H."/>
        </authorList>
    </citation>
    <scope>NUCLEOTIDE SEQUENCE</scope>
    <source>
        <strain evidence="2">Prfri</strain>
        <tissue evidence="2">Muscle</tissue>
    </source>
</reference>
<evidence type="ECO:0000313" key="3">
    <source>
        <dbReference type="Proteomes" id="UP001187343"/>
    </source>
</evidence>
<dbReference type="EMBL" id="JAUYZG010000023">
    <property type="protein sequence ID" value="KAK2871337.1"/>
    <property type="molecule type" value="Genomic_DNA"/>
</dbReference>
<comment type="caution">
    <text evidence="2">The sequence shown here is derived from an EMBL/GenBank/DDBJ whole genome shotgun (WGS) entry which is preliminary data.</text>
</comment>
<organism evidence="2 3">
    <name type="scientific">Cirrhinus molitorella</name>
    <name type="common">mud carp</name>
    <dbReference type="NCBI Taxonomy" id="172907"/>
    <lineage>
        <taxon>Eukaryota</taxon>
        <taxon>Metazoa</taxon>
        <taxon>Chordata</taxon>
        <taxon>Craniata</taxon>
        <taxon>Vertebrata</taxon>
        <taxon>Euteleostomi</taxon>
        <taxon>Actinopterygii</taxon>
        <taxon>Neopterygii</taxon>
        <taxon>Teleostei</taxon>
        <taxon>Ostariophysi</taxon>
        <taxon>Cypriniformes</taxon>
        <taxon>Cyprinidae</taxon>
        <taxon>Labeoninae</taxon>
        <taxon>Labeonini</taxon>
        <taxon>Cirrhinus</taxon>
    </lineage>
</organism>
<dbReference type="Proteomes" id="UP001187343">
    <property type="component" value="Unassembled WGS sequence"/>
</dbReference>
<keyword evidence="3" id="KW-1185">Reference proteome</keyword>
<proteinExistence type="predicted"/>
<sequence length="92" mass="10469">MRATEGGVSGDRGEERGKQRVGLYTEEKEKAEWADKRSLEEKTQAVLQRMTGMNRECVNARYGRCSAALLIRLASCKSRFHSRSRKDDCGRD</sequence>
<feature type="region of interest" description="Disordered" evidence="1">
    <location>
        <begin position="1"/>
        <end position="23"/>
    </location>
</feature>
<evidence type="ECO:0000256" key="1">
    <source>
        <dbReference type="SAM" id="MobiDB-lite"/>
    </source>
</evidence>
<gene>
    <name evidence="2" type="ORF">Q8A67_023864</name>
</gene>
<name>A0AA88P5J7_9TELE</name>
<dbReference type="AlphaFoldDB" id="A0AA88P5J7"/>
<evidence type="ECO:0000313" key="2">
    <source>
        <dbReference type="EMBL" id="KAK2871337.1"/>
    </source>
</evidence>
<protein>
    <submittedName>
        <fullName evidence="2">Uncharacterized protein</fullName>
    </submittedName>
</protein>